<feature type="signal peptide" evidence="1">
    <location>
        <begin position="1"/>
        <end position="28"/>
    </location>
</feature>
<comment type="caution">
    <text evidence="2">The sequence shown here is derived from an EMBL/GenBank/DDBJ whole genome shotgun (WGS) entry which is preliminary data.</text>
</comment>
<keyword evidence="3" id="KW-1185">Reference proteome</keyword>
<dbReference type="RefSeq" id="WP_043461686.1">
    <property type="nucleotide sequence ID" value="NZ_CP134822.1"/>
</dbReference>
<dbReference type="Proteomes" id="UP000028058">
    <property type="component" value="Unassembled WGS sequence"/>
</dbReference>
<sequence length="247" mass="25775">MLKTLRNTTVISALALALAAPATGTVHAVPAKPVPGNAGLPAAAHPGTVADAPAGKRTFTSTAVRDGGKSTLRITLDAAPDGSAPALTGAERKQLRSVLGTPPAAALSAAPAGARTPAAAPDVKRRGPAILRCDKNPSWSDANGTLHARFNCRHSTINWGFRISARVQSVITGPVRERGVSWWKNGKAMPRNAGHVVGKNYLFHGTLKPVRHDDVVQFQDYMTFPVRIGGRPGVGTLTWAAAVKAKK</sequence>
<dbReference type="AlphaFoldDB" id="A0A3R7IBE5"/>
<evidence type="ECO:0000256" key="1">
    <source>
        <dbReference type="SAM" id="SignalP"/>
    </source>
</evidence>
<reference evidence="2 3" key="1">
    <citation type="journal article" date="2014" name="Genome Announc.">
        <title>Draft Genome Sequence of Streptomyces fradiae ATCC 19609, a Strain Highly Sensitive to Antibiotics.</title>
        <authorList>
            <person name="Bekker O.B."/>
            <person name="Klimina K.M."/>
            <person name="Vatlin A.A."/>
            <person name="Zakharevich N.V."/>
            <person name="Kasianov A.S."/>
            <person name="Danilenko V.N."/>
        </authorList>
    </citation>
    <scope>NUCLEOTIDE SEQUENCE [LARGE SCALE GENOMIC DNA]</scope>
    <source>
        <strain evidence="2 3">ATCC 19609</strain>
    </source>
</reference>
<dbReference type="OrthoDB" id="4139637at2"/>
<name>A0A3R7IBE5_9ACTN</name>
<feature type="chain" id="PRO_5043188319" evidence="1">
    <location>
        <begin position="29"/>
        <end position="247"/>
    </location>
</feature>
<dbReference type="EMBL" id="JNAD02000002">
    <property type="protein sequence ID" value="RKM98015.1"/>
    <property type="molecule type" value="Genomic_DNA"/>
</dbReference>
<evidence type="ECO:0000313" key="2">
    <source>
        <dbReference type="EMBL" id="RKM98015.1"/>
    </source>
</evidence>
<organism evidence="2 3">
    <name type="scientific">Streptomyces xinghaiensis</name>
    <dbReference type="NCBI Taxonomy" id="1038928"/>
    <lineage>
        <taxon>Bacteria</taxon>
        <taxon>Bacillati</taxon>
        <taxon>Actinomycetota</taxon>
        <taxon>Actinomycetes</taxon>
        <taxon>Kitasatosporales</taxon>
        <taxon>Streptomycetaceae</taxon>
        <taxon>Streptomyces</taxon>
    </lineage>
</organism>
<evidence type="ECO:0000313" key="3">
    <source>
        <dbReference type="Proteomes" id="UP000028058"/>
    </source>
</evidence>
<proteinExistence type="predicted"/>
<keyword evidence="1" id="KW-0732">Signal</keyword>
<accession>A0A3R7IBE5</accession>
<gene>
    <name evidence="2" type="ORF">SFRA_005630</name>
</gene>
<protein>
    <submittedName>
        <fullName evidence="2">Uncharacterized protein</fullName>
    </submittedName>
</protein>